<evidence type="ECO:0000256" key="1">
    <source>
        <dbReference type="ARBA" id="ARBA00022737"/>
    </source>
</evidence>
<evidence type="ECO:0000313" key="6">
    <source>
        <dbReference type="EMBL" id="KAF8667526.1"/>
    </source>
</evidence>
<dbReference type="Pfam" id="PF23559">
    <property type="entry name" value="WHD_DRP"/>
    <property type="match status" value="1"/>
</dbReference>
<reference evidence="6" key="1">
    <citation type="submission" date="2020-07" db="EMBL/GenBank/DDBJ databases">
        <title>Genome sequence and genetic diversity analysis of an under-domesticated orphan crop, white fonio (Digitaria exilis).</title>
        <authorList>
            <person name="Bennetzen J.L."/>
            <person name="Chen S."/>
            <person name="Ma X."/>
            <person name="Wang X."/>
            <person name="Yssel A.E.J."/>
            <person name="Chaluvadi S.R."/>
            <person name="Johnson M."/>
            <person name="Gangashetty P."/>
            <person name="Hamidou F."/>
            <person name="Sanogo M.D."/>
            <person name="Zwaenepoel A."/>
            <person name="Wallace J."/>
            <person name="Van De Peer Y."/>
            <person name="Van Deynze A."/>
        </authorList>
    </citation>
    <scope>NUCLEOTIDE SEQUENCE</scope>
    <source>
        <tissue evidence="6">Leaves</tissue>
    </source>
</reference>
<evidence type="ECO:0000256" key="2">
    <source>
        <dbReference type="ARBA" id="ARBA00022821"/>
    </source>
</evidence>
<dbReference type="InterPro" id="IPR055414">
    <property type="entry name" value="LRR_R13L4/SHOC2-like"/>
</dbReference>
<name>A0A835E6X5_9POAL</name>
<dbReference type="InterPro" id="IPR002182">
    <property type="entry name" value="NB-ARC"/>
</dbReference>
<evidence type="ECO:0000259" key="4">
    <source>
        <dbReference type="Pfam" id="PF23559"/>
    </source>
</evidence>
<keyword evidence="7" id="KW-1185">Reference proteome</keyword>
<dbReference type="Gene3D" id="3.40.50.300">
    <property type="entry name" value="P-loop containing nucleotide triphosphate hydrolases"/>
    <property type="match status" value="1"/>
</dbReference>
<dbReference type="InterPro" id="IPR058922">
    <property type="entry name" value="WHD_DRP"/>
</dbReference>
<dbReference type="InterPro" id="IPR044974">
    <property type="entry name" value="Disease_R_plants"/>
</dbReference>
<dbReference type="InterPro" id="IPR042197">
    <property type="entry name" value="Apaf_helical"/>
</dbReference>
<sequence>MCRFFVIVDDIWSTQAWELVKSALPENSLNSRIITTTRIANVATSCCSQSQQLFFKRVFRDTSVCPPHLEEISHGILKKCHGLPLAIITIASLLAGKPIKDQWEQVYNSISSAFSHQGMRNILLLSYYDLPHHLKTCLLYLSMFPEDTRIGRDDLIWRWIDEGFIAEARGQTVDQVALSYFNELINRSLIQPVEILFDGQVEECRVHDMVLELIVSLSAEENFASIVEGQSYNAGGHKIRRLSIQSKHVGDEVMQEIVGKWSQARSISFYELKQHGIPHLRDLNGLGNEHVKFIGSLFQLTFLSISRITKLPSSTNRLQKLVRLLVSTHVEFPDQIGDLQALQELSRINQFSINFVEDLRRLTKLKRLGMDLPDNREKLGGDMGRYEEALKSSLSEMGKHGLQSLDICATGFLEEELIDVVCCTLPCLQKLALYRFHITNLPKQMVSLVNLTHLSIWVGRIKQEDLCIIGDMPALLFAELHVKHSPDERLTVSGQRFLCLKEFRFSNDFFCSGGGLEMLFLQEAMPELRTLHLQFRAQEAESKMGFEFSFKHLARLEHITVTVHSGGAAMSRVEAAKAAVREAARIHPGNPTLDVHVDWY</sequence>
<evidence type="ECO:0008006" key="8">
    <source>
        <dbReference type="Google" id="ProtNLM"/>
    </source>
</evidence>
<feature type="domain" description="Disease resistance protein winged helix" evidence="4">
    <location>
        <begin position="143"/>
        <end position="214"/>
    </location>
</feature>
<evidence type="ECO:0000259" key="3">
    <source>
        <dbReference type="Pfam" id="PF00931"/>
    </source>
</evidence>
<dbReference type="InterPro" id="IPR036388">
    <property type="entry name" value="WH-like_DNA-bd_sf"/>
</dbReference>
<proteinExistence type="predicted"/>
<keyword evidence="1" id="KW-0677">Repeat</keyword>
<dbReference type="EMBL" id="JACEFO010002299">
    <property type="protein sequence ID" value="KAF8667526.1"/>
    <property type="molecule type" value="Genomic_DNA"/>
</dbReference>
<accession>A0A835E6X5</accession>
<dbReference type="GO" id="GO:0009626">
    <property type="term" value="P:plant-type hypersensitive response"/>
    <property type="evidence" value="ECO:0007669"/>
    <property type="project" value="UniProtKB-ARBA"/>
</dbReference>
<protein>
    <recommendedName>
        <fullName evidence="8">NB-ARC domain-containing protein</fullName>
    </recommendedName>
</protein>
<dbReference type="GO" id="GO:0043531">
    <property type="term" value="F:ADP binding"/>
    <property type="evidence" value="ECO:0007669"/>
    <property type="project" value="InterPro"/>
</dbReference>
<dbReference type="GO" id="GO:0042742">
    <property type="term" value="P:defense response to bacterium"/>
    <property type="evidence" value="ECO:0007669"/>
    <property type="project" value="UniProtKB-ARBA"/>
</dbReference>
<dbReference type="Pfam" id="PF00931">
    <property type="entry name" value="NB-ARC"/>
    <property type="match status" value="1"/>
</dbReference>
<dbReference type="PANTHER" id="PTHR23155">
    <property type="entry name" value="DISEASE RESISTANCE PROTEIN RP"/>
    <property type="match status" value="1"/>
</dbReference>
<dbReference type="OrthoDB" id="656806at2759"/>
<dbReference type="Proteomes" id="UP000636709">
    <property type="component" value="Unassembled WGS sequence"/>
</dbReference>
<feature type="domain" description="NB-ARC" evidence="3">
    <location>
        <begin position="3"/>
        <end position="50"/>
    </location>
</feature>
<keyword evidence="2" id="KW-0611">Plant defense</keyword>
<dbReference type="GO" id="GO:0002758">
    <property type="term" value="P:innate immune response-activating signaling pathway"/>
    <property type="evidence" value="ECO:0007669"/>
    <property type="project" value="UniProtKB-ARBA"/>
</dbReference>
<dbReference type="PANTHER" id="PTHR23155:SF1116">
    <property type="entry name" value="OS12G0273300 PROTEIN"/>
    <property type="match status" value="1"/>
</dbReference>
<feature type="domain" description="Disease resistance R13L4/SHOC-2-like LRR" evidence="5">
    <location>
        <begin position="292"/>
        <end position="593"/>
    </location>
</feature>
<dbReference type="Gene3D" id="3.80.10.10">
    <property type="entry name" value="Ribonuclease Inhibitor"/>
    <property type="match status" value="1"/>
</dbReference>
<dbReference type="FunFam" id="1.10.10.10:FF:000322">
    <property type="entry name" value="Probable disease resistance protein At1g63360"/>
    <property type="match status" value="1"/>
</dbReference>
<evidence type="ECO:0000259" key="5">
    <source>
        <dbReference type="Pfam" id="PF23598"/>
    </source>
</evidence>
<dbReference type="Gene3D" id="1.10.8.430">
    <property type="entry name" value="Helical domain of apoptotic protease-activating factors"/>
    <property type="match status" value="1"/>
</dbReference>
<dbReference type="Pfam" id="PF23598">
    <property type="entry name" value="LRR_14"/>
    <property type="match status" value="1"/>
</dbReference>
<dbReference type="SUPFAM" id="SSF52540">
    <property type="entry name" value="P-loop containing nucleoside triphosphate hydrolases"/>
    <property type="match status" value="1"/>
</dbReference>
<dbReference type="AlphaFoldDB" id="A0A835E6X5"/>
<dbReference type="SUPFAM" id="SSF52058">
    <property type="entry name" value="L domain-like"/>
    <property type="match status" value="1"/>
</dbReference>
<dbReference type="Gene3D" id="1.10.10.10">
    <property type="entry name" value="Winged helix-like DNA-binding domain superfamily/Winged helix DNA-binding domain"/>
    <property type="match status" value="1"/>
</dbReference>
<comment type="caution">
    <text evidence="6">The sequence shown here is derived from an EMBL/GenBank/DDBJ whole genome shotgun (WGS) entry which is preliminary data.</text>
</comment>
<gene>
    <name evidence="6" type="ORF">HU200_052722</name>
</gene>
<organism evidence="6 7">
    <name type="scientific">Digitaria exilis</name>
    <dbReference type="NCBI Taxonomy" id="1010633"/>
    <lineage>
        <taxon>Eukaryota</taxon>
        <taxon>Viridiplantae</taxon>
        <taxon>Streptophyta</taxon>
        <taxon>Embryophyta</taxon>
        <taxon>Tracheophyta</taxon>
        <taxon>Spermatophyta</taxon>
        <taxon>Magnoliopsida</taxon>
        <taxon>Liliopsida</taxon>
        <taxon>Poales</taxon>
        <taxon>Poaceae</taxon>
        <taxon>PACMAD clade</taxon>
        <taxon>Panicoideae</taxon>
        <taxon>Panicodae</taxon>
        <taxon>Paniceae</taxon>
        <taxon>Anthephorinae</taxon>
        <taxon>Digitaria</taxon>
    </lineage>
</organism>
<dbReference type="InterPro" id="IPR032675">
    <property type="entry name" value="LRR_dom_sf"/>
</dbReference>
<evidence type="ECO:0000313" key="7">
    <source>
        <dbReference type="Proteomes" id="UP000636709"/>
    </source>
</evidence>
<dbReference type="InterPro" id="IPR027417">
    <property type="entry name" value="P-loop_NTPase"/>
</dbReference>